<accession>A0A2V4VSL1</accession>
<keyword evidence="1" id="KW-0472">Membrane</keyword>
<dbReference type="EMBL" id="QJSW01000005">
    <property type="protein sequence ID" value="PYE49740.1"/>
    <property type="molecule type" value="Genomic_DNA"/>
</dbReference>
<protein>
    <submittedName>
        <fullName evidence="2">Uncharacterized protein</fullName>
    </submittedName>
</protein>
<organism evidence="2 3">
    <name type="scientific">Paenibacillus barcinonensis</name>
    <dbReference type="NCBI Taxonomy" id="198119"/>
    <lineage>
        <taxon>Bacteria</taxon>
        <taxon>Bacillati</taxon>
        <taxon>Bacillota</taxon>
        <taxon>Bacilli</taxon>
        <taxon>Bacillales</taxon>
        <taxon>Paenibacillaceae</taxon>
        <taxon>Paenibacillus</taxon>
    </lineage>
</organism>
<reference evidence="2 3" key="1">
    <citation type="submission" date="2018-06" db="EMBL/GenBank/DDBJ databases">
        <title>Genomic Encyclopedia of Type Strains, Phase III (KMG-III): the genomes of soil and plant-associated and newly described type strains.</title>
        <authorList>
            <person name="Whitman W."/>
        </authorList>
    </citation>
    <scope>NUCLEOTIDE SEQUENCE [LARGE SCALE GENOMIC DNA]</scope>
    <source>
        <strain evidence="2 3">CECT 7022</strain>
    </source>
</reference>
<keyword evidence="1" id="KW-1133">Transmembrane helix</keyword>
<dbReference type="Proteomes" id="UP000247790">
    <property type="component" value="Unassembled WGS sequence"/>
</dbReference>
<proteinExistence type="predicted"/>
<evidence type="ECO:0000313" key="2">
    <source>
        <dbReference type="EMBL" id="PYE49740.1"/>
    </source>
</evidence>
<evidence type="ECO:0000313" key="3">
    <source>
        <dbReference type="Proteomes" id="UP000247790"/>
    </source>
</evidence>
<evidence type="ECO:0000256" key="1">
    <source>
        <dbReference type="SAM" id="Phobius"/>
    </source>
</evidence>
<gene>
    <name evidence="2" type="ORF">DFQ00_105244</name>
</gene>
<name>A0A2V4VSL1_PAEBA</name>
<sequence>MKFELDVSGAGWRINTMYGIQGDGTMDKFRVTVAVFLLLITVLLTLNYIEMRESSRLQQKIIEHLYNRN</sequence>
<keyword evidence="1" id="KW-0812">Transmembrane</keyword>
<comment type="caution">
    <text evidence="2">The sequence shown here is derived from an EMBL/GenBank/DDBJ whole genome shotgun (WGS) entry which is preliminary data.</text>
</comment>
<dbReference type="AlphaFoldDB" id="A0A2V4VSL1"/>
<feature type="transmembrane region" description="Helical" evidence="1">
    <location>
        <begin position="29"/>
        <end position="49"/>
    </location>
</feature>